<sequence length="424" mass="48046">MPLTETEAESRRLYAELEPGDKVHVDHTIKVGLSSWHKTITGTVEYKERRRNGMHYKRANDDKVYTDHLVLRLEDGELTSVTMDEFTGAADCLSFRIPQGDGPQHFVTRNLHRQTSGRRHPQLAFMSQPSPQDATSLFSRHSRKFSDQRFVYPVVSRRSGGISIGVNLNPDKICNFDCIYCQVERVSHSVTRFVESDALLAELDNTLRLVTSGEIYDDPLFSSTPENLRRLNDIAFSGDGEPTTYRNFDEIIDKCAEVKRRHGLEYVKMVLITNASMFHRPGVQRGLKILERNNGEIWAKLDAGTEDYFKLVERTKISFRQVLDNIAAAARERPLVIQTMFMKIDGQPPSTEELDEYCNRLNEILEAGGSLKLVQVYTVARLPAESNVTPLSHKEVDAIVERVKAKTGLTAEPFYGPNVPAEEA</sequence>
<dbReference type="SFLD" id="SFLDS00029">
    <property type="entry name" value="Radical_SAM"/>
    <property type="match status" value="1"/>
</dbReference>
<evidence type="ECO:0000256" key="1">
    <source>
        <dbReference type="ARBA" id="ARBA00001966"/>
    </source>
</evidence>
<evidence type="ECO:0000256" key="4">
    <source>
        <dbReference type="ARBA" id="ARBA00022723"/>
    </source>
</evidence>
<dbReference type="InterPro" id="IPR007197">
    <property type="entry name" value="rSAM"/>
</dbReference>
<keyword evidence="3" id="KW-0949">S-adenosyl-L-methionine</keyword>
<dbReference type="GO" id="GO:0003824">
    <property type="term" value="F:catalytic activity"/>
    <property type="evidence" value="ECO:0007669"/>
    <property type="project" value="InterPro"/>
</dbReference>
<dbReference type="PANTHER" id="PTHR43787:SF11">
    <property type="entry name" value="UPF0026 PROTEIN SLR1464"/>
    <property type="match status" value="1"/>
</dbReference>
<evidence type="ECO:0000259" key="7">
    <source>
        <dbReference type="PROSITE" id="PS51918"/>
    </source>
</evidence>
<dbReference type="Proteomes" id="UP001152797">
    <property type="component" value="Unassembled WGS sequence"/>
</dbReference>
<dbReference type="GO" id="GO:0051539">
    <property type="term" value="F:4 iron, 4 sulfur cluster binding"/>
    <property type="evidence" value="ECO:0007669"/>
    <property type="project" value="UniProtKB-KW"/>
</dbReference>
<dbReference type="Gene3D" id="3.20.20.70">
    <property type="entry name" value="Aldolase class I"/>
    <property type="match status" value="1"/>
</dbReference>
<protein>
    <submittedName>
        <fullName evidence="9">GTPase Obg (GTP-binding protein Obg)</fullName>
    </submittedName>
</protein>
<evidence type="ECO:0000256" key="5">
    <source>
        <dbReference type="ARBA" id="ARBA00023004"/>
    </source>
</evidence>
<dbReference type="SUPFAM" id="SSF102114">
    <property type="entry name" value="Radical SAM enzymes"/>
    <property type="match status" value="1"/>
</dbReference>
<dbReference type="EMBL" id="CAMXCT010000001">
    <property type="protein sequence ID" value="CAI3971921.1"/>
    <property type="molecule type" value="Genomic_DNA"/>
</dbReference>
<proteinExistence type="predicted"/>
<dbReference type="CDD" id="cd01335">
    <property type="entry name" value="Radical_SAM"/>
    <property type="match status" value="1"/>
</dbReference>
<dbReference type="PANTHER" id="PTHR43787">
    <property type="entry name" value="FEMO COFACTOR BIOSYNTHESIS PROTEIN NIFB-RELATED"/>
    <property type="match status" value="1"/>
</dbReference>
<evidence type="ECO:0000256" key="2">
    <source>
        <dbReference type="ARBA" id="ARBA00022485"/>
    </source>
</evidence>
<evidence type="ECO:0000313" key="10">
    <source>
        <dbReference type="Proteomes" id="UP001152797"/>
    </source>
</evidence>
<reference evidence="8" key="1">
    <citation type="submission" date="2022-10" db="EMBL/GenBank/DDBJ databases">
        <authorList>
            <person name="Chen Y."/>
            <person name="Dougan E. K."/>
            <person name="Chan C."/>
            <person name="Rhodes N."/>
            <person name="Thang M."/>
        </authorList>
    </citation>
    <scope>NUCLEOTIDE SEQUENCE</scope>
</reference>
<evidence type="ECO:0000313" key="9">
    <source>
        <dbReference type="EMBL" id="CAL4759233.1"/>
    </source>
</evidence>
<evidence type="ECO:0000256" key="6">
    <source>
        <dbReference type="ARBA" id="ARBA00023014"/>
    </source>
</evidence>
<dbReference type="InterPro" id="IPR058240">
    <property type="entry name" value="rSAM_sf"/>
</dbReference>
<evidence type="ECO:0000313" key="8">
    <source>
        <dbReference type="EMBL" id="CAI3971921.1"/>
    </source>
</evidence>
<dbReference type="EMBL" id="CAMXCT020000001">
    <property type="protein sequence ID" value="CAL1125296.1"/>
    <property type="molecule type" value="Genomic_DNA"/>
</dbReference>
<gene>
    <name evidence="8" type="ORF">C1SCF055_LOCUS511</name>
</gene>
<keyword evidence="6" id="KW-0411">Iron-sulfur</keyword>
<keyword evidence="4" id="KW-0479">Metal-binding</keyword>
<dbReference type="AlphaFoldDB" id="A0A9P1BI42"/>
<dbReference type="OrthoDB" id="10663048at2759"/>
<keyword evidence="10" id="KW-1185">Reference proteome</keyword>
<keyword evidence="2" id="KW-0004">4Fe-4S</keyword>
<name>A0A9P1BI42_9DINO</name>
<dbReference type="PROSITE" id="PS51918">
    <property type="entry name" value="RADICAL_SAM"/>
    <property type="match status" value="1"/>
</dbReference>
<dbReference type="EMBL" id="CAMXCT030000001">
    <property type="protein sequence ID" value="CAL4759233.1"/>
    <property type="molecule type" value="Genomic_DNA"/>
</dbReference>
<organism evidence="8">
    <name type="scientific">Cladocopium goreaui</name>
    <dbReference type="NCBI Taxonomy" id="2562237"/>
    <lineage>
        <taxon>Eukaryota</taxon>
        <taxon>Sar</taxon>
        <taxon>Alveolata</taxon>
        <taxon>Dinophyceae</taxon>
        <taxon>Suessiales</taxon>
        <taxon>Symbiodiniaceae</taxon>
        <taxon>Cladocopium</taxon>
    </lineage>
</organism>
<feature type="domain" description="Radical SAM core" evidence="7">
    <location>
        <begin position="158"/>
        <end position="418"/>
    </location>
</feature>
<comment type="cofactor">
    <cofactor evidence="1">
        <name>[4Fe-4S] cluster</name>
        <dbReference type="ChEBI" id="CHEBI:49883"/>
    </cofactor>
</comment>
<evidence type="ECO:0000256" key="3">
    <source>
        <dbReference type="ARBA" id="ARBA00022691"/>
    </source>
</evidence>
<comment type="caution">
    <text evidence="8">The sequence shown here is derived from an EMBL/GenBank/DDBJ whole genome shotgun (WGS) entry which is preliminary data.</text>
</comment>
<keyword evidence="5" id="KW-0408">Iron</keyword>
<dbReference type="InterPro" id="IPR013785">
    <property type="entry name" value="Aldolase_TIM"/>
</dbReference>
<accession>A0A9P1BI42</accession>
<reference evidence="9 10" key="2">
    <citation type="submission" date="2024-05" db="EMBL/GenBank/DDBJ databases">
        <authorList>
            <person name="Chen Y."/>
            <person name="Shah S."/>
            <person name="Dougan E. K."/>
            <person name="Thang M."/>
            <person name="Chan C."/>
        </authorList>
    </citation>
    <scope>NUCLEOTIDE SEQUENCE [LARGE SCALE GENOMIC DNA]</scope>
</reference>
<dbReference type="GO" id="GO:0046872">
    <property type="term" value="F:metal ion binding"/>
    <property type="evidence" value="ECO:0007669"/>
    <property type="project" value="UniProtKB-KW"/>
</dbReference>
<dbReference type="Pfam" id="PF04055">
    <property type="entry name" value="Radical_SAM"/>
    <property type="match status" value="1"/>
</dbReference>